<feature type="domain" description="N-acetyltransferase" evidence="1">
    <location>
        <begin position="5"/>
        <end position="124"/>
    </location>
</feature>
<dbReference type="InterPro" id="IPR000182">
    <property type="entry name" value="GNAT_dom"/>
</dbReference>
<dbReference type="HOGENOM" id="CLU_113231_4_0_0"/>
<name>D7CRF6_TRURR</name>
<evidence type="ECO:0000259" key="1">
    <source>
        <dbReference type="Pfam" id="PF13302"/>
    </source>
</evidence>
<reference evidence="2 3" key="2">
    <citation type="journal article" date="2011" name="Stand. Genomic Sci.">
        <title>Complete genome sequence of Truepera radiovictrix type strain (RQ-24).</title>
        <authorList>
            <person name="Ivanova N."/>
            <person name="Rohde C."/>
            <person name="Munk C."/>
            <person name="Nolan M."/>
            <person name="Lucas S."/>
            <person name="Del Rio T.G."/>
            <person name="Tice H."/>
            <person name="Deshpande S."/>
            <person name="Cheng J.F."/>
            <person name="Tapia R."/>
            <person name="Han C."/>
            <person name="Goodwin L."/>
            <person name="Pitluck S."/>
            <person name="Liolios K."/>
            <person name="Mavromatis K."/>
            <person name="Mikhailova N."/>
            <person name="Pati A."/>
            <person name="Chen A."/>
            <person name="Palaniappan K."/>
            <person name="Land M."/>
            <person name="Hauser L."/>
            <person name="Chang Y.J."/>
            <person name="Jeffries C.D."/>
            <person name="Brambilla E."/>
            <person name="Rohde M."/>
            <person name="Goker M."/>
            <person name="Tindall B.J."/>
            <person name="Woyke T."/>
            <person name="Bristow J."/>
            <person name="Eisen J.A."/>
            <person name="Markowitz V."/>
            <person name="Hugenholtz P."/>
            <person name="Kyrpides N.C."/>
            <person name="Klenk H.P."/>
            <person name="Lapidus A."/>
        </authorList>
    </citation>
    <scope>NUCLEOTIDE SEQUENCE [LARGE SCALE GENOMIC DNA]</scope>
    <source>
        <strain evidence="3">DSM 17093 / CIP 108686 / LMG 22925 / RQ-24</strain>
    </source>
</reference>
<protein>
    <submittedName>
        <fullName evidence="2">GCN5-related N-acetyltransferase</fullName>
    </submittedName>
</protein>
<dbReference type="AlphaFoldDB" id="D7CRF6"/>
<proteinExistence type="predicted"/>
<reference evidence="3" key="1">
    <citation type="submission" date="2010-05" db="EMBL/GenBank/DDBJ databases">
        <title>The complete genome of Truepera radiovictris DSM 17093.</title>
        <authorList>
            <consortium name="US DOE Joint Genome Institute (JGI-PGF)"/>
            <person name="Lucas S."/>
            <person name="Copeland A."/>
            <person name="Lapidus A."/>
            <person name="Glavina del Rio T."/>
            <person name="Dalin E."/>
            <person name="Tice H."/>
            <person name="Bruce D."/>
            <person name="Goodwin L."/>
            <person name="Pitluck S."/>
            <person name="Kyrpides N."/>
            <person name="Mavromatis K."/>
            <person name="Ovchinnikova G."/>
            <person name="Munk A.C."/>
            <person name="Detter J.C."/>
            <person name="Han C."/>
            <person name="Tapia R."/>
            <person name="Land M."/>
            <person name="Hauser L."/>
            <person name="Markowitz V."/>
            <person name="Cheng J.-F."/>
            <person name="Hugenholtz P."/>
            <person name="Woyke T."/>
            <person name="Wu D."/>
            <person name="Tindall B."/>
            <person name="Pomrenke H.G."/>
            <person name="Brambilla E."/>
            <person name="Klenk H.-P."/>
            <person name="Eisen J.A."/>
        </authorList>
    </citation>
    <scope>NUCLEOTIDE SEQUENCE [LARGE SCALE GENOMIC DNA]</scope>
    <source>
        <strain evidence="3">DSM 17093 / CIP 108686 / LMG 22925 / RQ-24</strain>
    </source>
</reference>
<evidence type="ECO:0000313" key="3">
    <source>
        <dbReference type="Proteomes" id="UP000000379"/>
    </source>
</evidence>
<accession>D7CRF6</accession>
<dbReference type="eggNOG" id="COG3981">
    <property type="taxonomic scope" value="Bacteria"/>
</dbReference>
<dbReference type="STRING" id="649638.Trad_2131"/>
<dbReference type="GO" id="GO:0016747">
    <property type="term" value="F:acyltransferase activity, transferring groups other than amino-acyl groups"/>
    <property type="evidence" value="ECO:0007669"/>
    <property type="project" value="InterPro"/>
</dbReference>
<dbReference type="InterPro" id="IPR016181">
    <property type="entry name" value="Acyl_CoA_acyltransferase"/>
</dbReference>
<dbReference type="OrthoDB" id="9804153at2"/>
<organism evidence="2 3">
    <name type="scientific">Truepera radiovictrix (strain DSM 17093 / CIP 108686 / LMG 22925 / RQ-24)</name>
    <dbReference type="NCBI Taxonomy" id="649638"/>
    <lineage>
        <taxon>Bacteria</taxon>
        <taxon>Thermotogati</taxon>
        <taxon>Deinococcota</taxon>
        <taxon>Deinococci</taxon>
        <taxon>Trueperales</taxon>
        <taxon>Trueperaceae</taxon>
        <taxon>Truepera</taxon>
    </lineage>
</organism>
<dbReference type="SUPFAM" id="SSF55729">
    <property type="entry name" value="Acyl-CoA N-acyltransferases (Nat)"/>
    <property type="match status" value="1"/>
</dbReference>
<dbReference type="Gene3D" id="3.40.630.30">
    <property type="match status" value="1"/>
</dbReference>
<dbReference type="Proteomes" id="UP000000379">
    <property type="component" value="Chromosome"/>
</dbReference>
<evidence type="ECO:0000313" key="2">
    <source>
        <dbReference type="EMBL" id="ADI15244.1"/>
    </source>
</evidence>
<gene>
    <name evidence="2" type="ordered locus">Trad_2131</name>
</gene>
<keyword evidence="3" id="KW-1185">Reference proteome</keyword>
<dbReference type="KEGG" id="tra:Trad_2131"/>
<sequence>MRSRVTFYDPGPLEDGDLELVLERTYRGSRSLGLAPAYAFSMRQRETGVRMGDIDLRLSNDPYIVLYAGHIGYGVERAYRGHRYAARACRLLLPLAKAHGLDPLWITCNPDNLASRRTCELAGATLVEIVEVPPGTDLYRRGEREKCRYRIDLATVQRAPAAVRSAR</sequence>
<dbReference type="EMBL" id="CP002049">
    <property type="protein sequence ID" value="ADI15244.1"/>
    <property type="molecule type" value="Genomic_DNA"/>
</dbReference>
<dbReference type="Pfam" id="PF13302">
    <property type="entry name" value="Acetyltransf_3"/>
    <property type="match status" value="1"/>
</dbReference>
<dbReference type="PANTHER" id="PTHR39173">
    <property type="entry name" value="ACETYLTRANSFERASE"/>
    <property type="match status" value="1"/>
</dbReference>
<dbReference type="PANTHER" id="PTHR39173:SF1">
    <property type="entry name" value="ACETYLTRANSFERASE"/>
    <property type="match status" value="1"/>
</dbReference>